<dbReference type="InterPro" id="IPR036388">
    <property type="entry name" value="WH-like_DNA-bd_sf"/>
</dbReference>
<proteinExistence type="inferred from homology"/>
<dbReference type="AlphaFoldDB" id="A0ABD2K7F3"/>
<dbReference type="InterPro" id="IPR036390">
    <property type="entry name" value="WH_DNA-bd_sf"/>
</dbReference>
<dbReference type="Proteomes" id="UP001620626">
    <property type="component" value="Unassembled WGS sequence"/>
</dbReference>
<comment type="similarity">
    <text evidence="1">Belongs to the eukaryotic ribosomal protein eS19 family.</text>
</comment>
<reference evidence="4 5" key="1">
    <citation type="submission" date="2024-10" db="EMBL/GenBank/DDBJ databases">
        <authorList>
            <person name="Kim D."/>
        </authorList>
    </citation>
    <scope>NUCLEOTIDE SEQUENCE [LARGE SCALE GENOMIC DNA]</scope>
    <source>
        <strain evidence="4">BH-2024</strain>
    </source>
</reference>
<gene>
    <name evidence="4" type="ORF">niasHT_024565</name>
</gene>
<keyword evidence="2" id="KW-0689">Ribosomal protein</keyword>
<dbReference type="GO" id="GO:0005840">
    <property type="term" value="C:ribosome"/>
    <property type="evidence" value="ECO:0007669"/>
    <property type="project" value="UniProtKB-KW"/>
</dbReference>
<dbReference type="SMART" id="SM01413">
    <property type="entry name" value="Ribosomal_S19e"/>
    <property type="match status" value="1"/>
</dbReference>
<protein>
    <recommendedName>
        <fullName evidence="6">40S ribosomal protein S19</fullName>
    </recommendedName>
</protein>
<dbReference type="GO" id="GO:1990904">
    <property type="term" value="C:ribonucleoprotein complex"/>
    <property type="evidence" value="ECO:0007669"/>
    <property type="project" value="UniProtKB-KW"/>
</dbReference>
<dbReference type="PANTHER" id="PTHR11710:SF0">
    <property type="entry name" value="40S RIBOSOMAL PROTEIN S19"/>
    <property type="match status" value="1"/>
</dbReference>
<organism evidence="4 5">
    <name type="scientific">Heterodera trifolii</name>
    <dbReference type="NCBI Taxonomy" id="157864"/>
    <lineage>
        <taxon>Eukaryota</taxon>
        <taxon>Metazoa</taxon>
        <taxon>Ecdysozoa</taxon>
        <taxon>Nematoda</taxon>
        <taxon>Chromadorea</taxon>
        <taxon>Rhabditida</taxon>
        <taxon>Tylenchina</taxon>
        <taxon>Tylenchomorpha</taxon>
        <taxon>Tylenchoidea</taxon>
        <taxon>Heteroderidae</taxon>
        <taxon>Heteroderinae</taxon>
        <taxon>Heterodera</taxon>
    </lineage>
</organism>
<dbReference type="FunFam" id="1.10.10.10:FF:000118">
    <property type="entry name" value="40S ribosomal protein S19"/>
    <property type="match status" value="1"/>
</dbReference>
<evidence type="ECO:0000256" key="3">
    <source>
        <dbReference type="ARBA" id="ARBA00023274"/>
    </source>
</evidence>
<dbReference type="SUPFAM" id="SSF46785">
    <property type="entry name" value="Winged helix' DNA-binding domain"/>
    <property type="match status" value="1"/>
</dbReference>
<evidence type="ECO:0008006" key="6">
    <source>
        <dbReference type="Google" id="ProtNLM"/>
    </source>
</evidence>
<evidence type="ECO:0000256" key="1">
    <source>
        <dbReference type="ARBA" id="ARBA00010014"/>
    </source>
</evidence>
<dbReference type="InterPro" id="IPR001266">
    <property type="entry name" value="Ribosomal_eS19"/>
</dbReference>
<keyword evidence="5" id="KW-1185">Reference proteome</keyword>
<dbReference type="InterPro" id="IPR018277">
    <property type="entry name" value="Ribosomal_eS19_CS"/>
</dbReference>
<comment type="caution">
    <text evidence="4">The sequence shown here is derived from an EMBL/GenBank/DDBJ whole genome shotgun (WGS) entry which is preliminary data.</text>
</comment>
<accession>A0ABD2K7F3</accession>
<dbReference type="PANTHER" id="PTHR11710">
    <property type="entry name" value="40S RIBOSOMAL PROTEIN S19"/>
    <property type="match status" value="1"/>
</dbReference>
<dbReference type="Pfam" id="PF01090">
    <property type="entry name" value="Ribosomal_S19e"/>
    <property type="match status" value="1"/>
</dbReference>
<evidence type="ECO:0000313" key="4">
    <source>
        <dbReference type="EMBL" id="KAL3098811.1"/>
    </source>
</evidence>
<dbReference type="Gene3D" id="1.10.10.10">
    <property type="entry name" value="Winged helix-like DNA-binding domain superfamily/Winged helix DNA-binding domain"/>
    <property type="match status" value="1"/>
</dbReference>
<evidence type="ECO:0000256" key="2">
    <source>
        <dbReference type="ARBA" id="ARBA00022980"/>
    </source>
</evidence>
<name>A0ABD2K7F3_9BILA</name>
<sequence length="146" mass="16252">MGKPTSVKDVDQHEIVQSVATFLKKSGKIKLPDWVDLVKLGKNKELAPINPDWYYVRVASLARRLYIRSPAGVGSFRNVYGGKNRRGVAPSHFTKASGAVIRKALQSLEEIKWVEKDGGTGGRKLTKQGQKDLDRIASQLRYGTEE</sequence>
<evidence type="ECO:0000313" key="5">
    <source>
        <dbReference type="Proteomes" id="UP001620626"/>
    </source>
</evidence>
<dbReference type="PROSITE" id="PS00628">
    <property type="entry name" value="RIBOSOMAL_S19E"/>
    <property type="match status" value="1"/>
</dbReference>
<keyword evidence="3" id="KW-0687">Ribonucleoprotein</keyword>
<dbReference type="EMBL" id="JBICBT010000819">
    <property type="protein sequence ID" value="KAL3098811.1"/>
    <property type="molecule type" value="Genomic_DNA"/>
</dbReference>